<dbReference type="EMBL" id="RAVZ01000288">
    <property type="protein sequence ID" value="RKG77219.1"/>
    <property type="molecule type" value="Genomic_DNA"/>
</dbReference>
<dbReference type="SUPFAM" id="SSF56300">
    <property type="entry name" value="Metallo-dependent phosphatases"/>
    <property type="match status" value="1"/>
</dbReference>
<dbReference type="RefSeq" id="WP_120544279.1">
    <property type="nucleotide sequence ID" value="NZ_RAVZ01000288.1"/>
</dbReference>
<dbReference type="InterPro" id="IPR004843">
    <property type="entry name" value="Calcineurin-like_PHP"/>
</dbReference>
<evidence type="ECO:0000259" key="2">
    <source>
        <dbReference type="Pfam" id="PF00149"/>
    </source>
</evidence>
<organism evidence="4 5">
    <name type="scientific">Corallococcus terminator</name>
    <dbReference type="NCBI Taxonomy" id="2316733"/>
    <lineage>
        <taxon>Bacteria</taxon>
        <taxon>Pseudomonadati</taxon>
        <taxon>Myxococcota</taxon>
        <taxon>Myxococcia</taxon>
        <taxon>Myxococcales</taxon>
        <taxon>Cystobacterineae</taxon>
        <taxon>Myxococcaceae</taxon>
        <taxon>Corallococcus</taxon>
    </lineage>
</organism>
<dbReference type="PANTHER" id="PTHR43143">
    <property type="entry name" value="METALLOPHOSPHOESTERASE, CALCINEURIN SUPERFAMILY"/>
    <property type="match status" value="1"/>
</dbReference>
<reference evidence="5" key="1">
    <citation type="submission" date="2018-09" db="EMBL/GenBank/DDBJ databases">
        <authorList>
            <person name="Livingstone P.G."/>
            <person name="Whitworth D.E."/>
        </authorList>
    </citation>
    <scope>NUCLEOTIDE SEQUENCE [LARGE SCALE GENOMIC DNA]</scope>
    <source>
        <strain evidence="5">CA054A</strain>
    </source>
</reference>
<dbReference type="InterPro" id="IPR029052">
    <property type="entry name" value="Metallo-depent_PP-like"/>
</dbReference>
<dbReference type="Pfam" id="PF00149">
    <property type="entry name" value="Metallophos"/>
    <property type="match status" value="1"/>
</dbReference>
<feature type="signal peptide" evidence="1">
    <location>
        <begin position="1"/>
        <end position="24"/>
    </location>
</feature>
<dbReference type="AlphaFoldDB" id="A0A3A8I1B6"/>
<dbReference type="PANTHER" id="PTHR43143:SF5">
    <property type="entry name" value="SECRETED PROTEIN"/>
    <property type="match status" value="1"/>
</dbReference>
<name>A0A3A8I1B6_9BACT</name>
<sequence>MKPTSIIASLALAGVLSACGPGEAPEQQPSSVEDVGSATAALDCAALNAPVYMRVRPATGSSLLTTNPTEATNAGTTYGFTDDRGTPFKASKNAGTGLSPVYRLYSPGKSEHIVTIDATERTNLIASGYTTDEGVGFYASKTADACLIPVYRFNNTSLQKHRHAVTQAERDGLTAAGWTSEGIKFYAAPTTAQPVDTKFTFVVIPDTQQETVYAPTRLTHRMQWIADNKTAQDIRFVMHTGDLMDWDTADHIHYQRASDSFQVLDNAQIPYAIALGNHDTAAVCQGGSACPGNVNANLRNTTTFNAYFPLSRFKALGGVFETGKCDNAYHTFSAGGLNWLVVNLELWARTDSVNWAKTVLAQFPKHNVIFITHSHLNGSGGIEQGNGGYGNNSPQYVFNNLISQYANVRFVFSGHVGNAAYRTDTGVHGNTIYQMLNTYHDGTTNPTRLVEIDTAANTISTRVYAPLTNTERADGTKAYSNVNWVR</sequence>
<keyword evidence="5" id="KW-1185">Reference proteome</keyword>
<dbReference type="GO" id="GO:0016787">
    <property type="term" value="F:hydrolase activity"/>
    <property type="evidence" value="ECO:0007669"/>
    <property type="project" value="InterPro"/>
</dbReference>
<proteinExistence type="predicted"/>
<dbReference type="Proteomes" id="UP000268094">
    <property type="component" value="Unassembled WGS sequence"/>
</dbReference>
<gene>
    <name evidence="4" type="ORF">D7V88_31270</name>
</gene>
<evidence type="ECO:0000313" key="4">
    <source>
        <dbReference type="EMBL" id="RKG77219.1"/>
    </source>
</evidence>
<keyword evidence="1" id="KW-0732">Signal</keyword>
<evidence type="ECO:0000259" key="3">
    <source>
        <dbReference type="Pfam" id="PF18885"/>
    </source>
</evidence>
<dbReference type="OrthoDB" id="9772095at2"/>
<protein>
    <submittedName>
        <fullName evidence="4">Metallophosphoesterase</fullName>
    </submittedName>
</protein>
<comment type="caution">
    <text evidence="4">The sequence shown here is derived from an EMBL/GenBank/DDBJ whole genome shotgun (WGS) entry which is preliminary data.</text>
</comment>
<dbReference type="InterPro" id="IPR043708">
    <property type="entry name" value="DUF5648"/>
</dbReference>
<evidence type="ECO:0000256" key="1">
    <source>
        <dbReference type="SAM" id="SignalP"/>
    </source>
</evidence>
<dbReference type="PROSITE" id="PS51257">
    <property type="entry name" value="PROKAR_LIPOPROTEIN"/>
    <property type="match status" value="1"/>
</dbReference>
<dbReference type="InterPro" id="IPR051918">
    <property type="entry name" value="STPP_CPPED1"/>
</dbReference>
<accession>A0A3A8I1B6</accession>
<dbReference type="Pfam" id="PF18885">
    <property type="entry name" value="DUF5648"/>
    <property type="match status" value="1"/>
</dbReference>
<dbReference type="Gene3D" id="3.60.21.10">
    <property type="match status" value="1"/>
</dbReference>
<feature type="domain" description="Calcineurin-like phosphoesterase" evidence="2">
    <location>
        <begin position="200"/>
        <end position="416"/>
    </location>
</feature>
<evidence type="ECO:0000313" key="5">
    <source>
        <dbReference type="Proteomes" id="UP000268094"/>
    </source>
</evidence>
<feature type="chain" id="PRO_5017278057" evidence="1">
    <location>
        <begin position="25"/>
        <end position="486"/>
    </location>
</feature>
<feature type="domain" description="DUF5648" evidence="3">
    <location>
        <begin position="50"/>
        <end position="187"/>
    </location>
</feature>